<dbReference type="Pfam" id="PF10165">
    <property type="entry name" value="Ric8"/>
    <property type="match status" value="1"/>
</dbReference>
<comment type="caution">
    <text evidence="6">The sequence shown here is derived from an EMBL/GenBank/DDBJ whole genome shotgun (WGS) entry which is preliminary data.</text>
</comment>
<evidence type="ECO:0000256" key="2">
    <source>
        <dbReference type="ARBA" id="ARBA00009049"/>
    </source>
</evidence>
<evidence type="ECO:0000313" key="6">
    <source>
        <dbReference type="EMBL" id="TKR72539.1"/>
    </source>
</evidence>
<evidence type="ECO:0000256" key="4">
    <source>
        <dbReference type="ARBA" id="ARBA00022658"/>
    </source>
</evidence>
<dbReference type="GO" id="GO:0005938">
    <property type="term" value="C:cell cortex"/>
    <property type="evidence" value="ECO:0007669"/>
    <property type="project" value="UniProtKB-SubCell"/>
</dbReference>
<dbReference type="Proteomes" id="UP000298663">
    <property type="component" value="Unassembled WGS sequence"/>
</dbReference>
<reference evidence="6 7" key="2">
    <citation type="journal article" date="2019" name="G3 (Bethesda)">
        <title>Hybrid Assembly of the Genome of the Entomopathogenic Nematode Steinernema carpocapsae Identifies the X-Chromosome.</title>
        <authorList>
            <person name="Serra L."/>
            <person name="Macchietto M."/>
            <person name="Macias-Munoz A."/>
            <person name="McGill C.J."/>
            <person name="Rodriguez I.M."/>
            <person name="Rodriguez B."/>
            <person name="Murad R."/>
            <person name="Mortazavi A."/>
        </authorList>
    </citation>
    <scope>NUCLEOTIDE SEQUENCE [LARGE SCALE GENOMIC DNA]</scope>
    <source>
        <strain evidence="6 7">ALL</strain>
    </source>
</reference>
<keyword evidence="3" id="KW-0963">Cytoplasm</keyword>
<dbReference type="InterPro" id="IPR008376">
    <property type="entry name" value="Chaperone_Ric-8_A/B"/>
</dbReference>
<organism evidence="6 7">
    <name type="scientific">Steinernema carpocapsae</name>
    <name type="common">Entomopathogenic nematode</name>
    <dbReference type="NCBI Taxonomy" id="34508"/>
    <lineage>
        <taxon>Eukaryota</taxon>
        <taxon>Metazoa</taxon>
        <taxon>Ecdysozoa</taxon>
        <taxon>Nematoda</taxon>
        <taxon>Chromadorea</taxon>
        <taxon>Rhabditida</taxon>
        <taxon>Tylenchina</taxon>
        <taxon>Panagrolaimomorpha</taxon>
        <taxon>Strongyloidoidea</taxon>
        <taxon>Steinernematidae</taxon>
        <taxon>Steinernema</taxon>
    </lineage>
</organism>
<dbReference type="InterPro" id="IPR019318">
    <property type="entry name" value="Gua_nucleotide_exch_fac_Ric8"/>
</dbReference>
<keyword evidence="7" id="KW-1185">Reference proteome</keyword>
<dbReference type="AlphaFoldDB" id="A0A4U5MS59"/>
<dbReference type="GO" id="GO:0001965">
    <property type="term" value="F:G-protein alpha-subunit binding"/>
    <property type="evidence" value="ECO:0007669"/>
    <property type="project" value="TreeGrafter"/>
</dbReference>
<reference evidence="6 7" key="1">
    <citation type="journal article" date="2015" name="Genome Biol.">
        <title>Comparative genomics of Steinernema reveals deeply conserved gene regulatory networks.</title>
        <authorList>
            <person name="Dillman A.R."/>
            <person name="Macchietto M."/>
            <person name="Porter C.F."/>
            <person name="Rogers A."/>
            <person name="Williams B."/>
            <person name="Antoshechkin I."/>
            <person name="Lee M.M."/>
            <person name="Goodwin Z."/>
            <person name="Lu X."/>
            <person name="Lewis E.E."/>
            <person name="Goodrich-Blair H."/>
            <person name="Stock S.P."/>
            <person name="Adams B.J."/>
            <person name="Sternberg P.W."/>
            <person name="Mortazavi A."/>
        </authorList>
    </citation>
    <scope>NUCLEOTIDE SEQUENCE [LARGE SCALE GENOMIC DNA]</scope>
    <source>
        <strain evidence="6 7">ALL</strain>
    </source>
</reference>
<dbReference type="EMBL" id="AZBU02000006">
    <property type="protein sequence ID" value="TKR72539.1"/>
    <property type="molecule type" value="Genomic_DNA"/>
</dbReference>
<sequence length="547" mass="61299">MALTEDVIRTWAELVEEDEDTLVIDSGELVKLLEPKMKFPDIKEATKKAYADFIVANFENLSEPCQCNILSLLRILCRDDTGLGSLLTDKVCKIMMSTAFPPSKSERVKALVEAEKCIINSLFHSMLARDVFSASYEEPLLSRVETLFFKISTGAFTEHQLHLAAYLKLISDDLLEQLFFFDLRLCFVLCATQNKVLNAWGMSEPSFAMFYNILEFCTKGIFDGKQMTKSEDERSNECLKIIYNILCCPQFDQSTKTAKTCADLGKKLILAENVPEATKQNVVNILYRLDKHLGKCSTKLDEEALKTADPEHVYEGYDVTFPTAVLKSLEDKLDNSPKEDVGLLVSYFAVLHYICAASKGARRYCRLKVLPPLTATDVQARPDEGNSLRAKIIRTMMNGASAGEMAAEFLFTLCKQSPGRMMKYCGLGHAAGLFANKGLFGNLNRVRNESDSEDSQTEDYKEVEHQVNPVTGFINPARDTSAWDNMSEEQKEYEAMKLVDAMSKLMDTGVIQPGTIGPDGKPKAVSHVCELLKNKHDLKEEEELDSD</sequence>
<dbReference type="OrthoDB" id="5585685at2759"/>
<comment type="similarity">
    <text evidence="2">Belongs to the synembryn family.</text>
</comment>
<keyword evidence="4" id="KW-0344">Guanine-nucleotide releasing factor</keyword>
<dbReference type="STRING" id="34508.A0A4U5MS59"/>
<evidence type="ECO:0000256" key="1">
    <source>
        <dbReference type="ARBA" id="ARBA00004544"/>
    </source>
</evidence>
<dbReference type="PANTHER" id="PTHR12425">
    <property type="entry name" value="SYNEMBRYN"/>
    <property type="match status" value="1"/>
</dbReference>
<proteinExistence type="inferred from homology"/>
<evidence type="ECO:0000256" key="3">
    <source>
        <dbReference type="ARBA" id="ARBA00022490"/>
    </source>
</evidence>
<evidence type="ECO:0008006" key="8">
    <source>
        <dbReference type="Google" id="ProtNLM"/>
    </source>
</evidence>
<gene>
    <name evidence="6" type="ORF">L596_019971</name>
</gene>
<keyword evidence="5" id="KW-0143">Chaperone</keyword>
<protein>
    <recommendedName>
        <fullName evidence="8">Synembryn</fullName>
    </recommendedName>
</protein>
<dbReference type="GO" id="GO:0007186">
    <property type="term" value="P:G protein-coupled receptor signaling pathway"/>
    <property type="evidence" value="ECO:0007669"/>
    <property type="project" value="TreeGrafter"/>
</dbReference>
<dbReference type="GO" id="GO:0005085">
    <property type="term" value="F:guanyl-nucleotide exchange factor activity"/>
    <property type="evidence" value="ECO:0007669"/>
    <property type="project" value="UniProtKB-KW"/>
</dbReference>
<name>A0A4U5MS59_STECR</name>
<evidence type="ECO:0000256" key="5">
    <source>
        <dbReference type="ARBA" id="ARBA00023186"/>
    </source>
</evidence>
<evidence type="ECO:0000313" key="7">
    <source>
        <dbReference type="Proteomes" id="UP000298663"/>
    </source>
</evidence>
<dbReference type="PRINTS" id="PR01802">
    <property type="entry name" value="SYNEMBRYN"/>
</dbReference>
<comment type="subcellular location">
    <subcellularLocation>
        <location evidence="1">Cytoplasm</location>
        <location evidence="1">Cell cortex</location>
    </subcellularLocation>
</comment>
<dbReference type="PANTHER" id="PTHR12425:SF5">
    <property type="entry name" value="SYNEMBRYN"/>
    <property type="match status" value="1"/>
</dbReference>
<accession>A0A4U5MS59</accession>